<accession>A0AA39ZL32</accession>
<feature type="compositionally biased region" description="Acidic residues" evidence="1">
    <location>
        <begin position="64"/>
        <end position="74"/>
    </location>
</feature>
<dbReference type="AlphaFoldDB" id="A0AA39ZL32"/>
<feature type="compositionally biased region" description="Basic and acidic residues" evidence="1">
    <location>
        <begin position="40"/>
        <end position="63"/>
    </location>
</feature>
<gene>
    <name evidence="2" type="ORF">QBC41DRAFT_13661</name>
</gene>
<feature type="region of interest" description="Disordered" evidence="1">
    <location>
        <begin position="20"/>
        <end position="105"/>
    </location>
</feature>
<organism evidence="2 3">
    <name type="scientific">Cercophora samala</name>
    <dbReference type="NCBI Taxonomy" id="330535"/>
    <lineage>
        <taxon>Eukaryota</taxon>
        <taxon>Fungi</taxon>
        <taxon>Dikarya</taxon>
        <taxon>Ascomycota</taxon>
        <taxon>Pezizomycotina</taxon>
        <taxon>Sordariomycetes</taxon>
        <taxon>Sordariomycetidae</taxon>
        <taxon>Sordariales</taxon>
        <taxon>Lasiosphaeriaceae</taxon>
        <taxon>Cercophora</taxon>
    </lineage>
</organism>
<evidence type="ECO:0000313" key="3">
    <source>
        <dbReference type="Proteomes" id="UP001174997"/>
    </source>
</evidence>
<keyword evidence="3" id="KW-1185">Reference proteome</keyword>
<dbReference type="Proteomes" id="UP001174997">
    <property type="component" value="Unassembled WGS sequence"/>
</dbReference>
<feature type="compositionally biased region" description="Pro residues" evidence="1">
    <location>
        <begin position="28"/>
        <end position="37"/>
    </location>
</feature>
<feature type="compositionally biased region" description="Polar residues" evidence="1">
    <location>
        <begin position="75"/>
        <end position="85"/>
    </location>
</feature>
<evidence type="ECO:0000256" key="1">
    <source>
        <dbReference type="SAM" id="MobiDB-lite"/>
    </source>
</evidence>
<dbReference type="EMBL" id="JAULSY010000011">
    <property type="protein sequence ID" value="KAK0672708.1"/>
    <property type="molecule type" value="Genomic_DNA"/>
</dbReference>
<protein>
    <submittedName>
        <fullName evidence="2">Uncharacterized protein</fullName>
    </submittedName>
</protein>
<proteinExistence type="predicted"/>
<reference evidence="2" key="1">
    <citation type="submission" date="2023-06" db="EMBL/GenBank/DDBJ databases">
        <title>Genome-scale phylogeny and comparative genomics of the fungal order Sordariales.</title>
        <authorList>
            <consortium name="Lawrence Berkeley National Laboratory"/>
            <person name="Hensen N."/>
            <person name="Bonometti L."/>
            <person name="Westerberg I."/>
            <person name="Brannstrom I.O."/>
            <person name="Guillou S."/>
            <person name="Cros-Aarteil S."/>
            <person name="Calhoun S."/>
            <person name="Haridas S."/>
            <person name="Kuo A."/>
            <person name="Mondo S."/>
            <person name="Pangilinan J."/>
            <person name="Riley R."/>
            <person name="Labutti K."/>
            <person name="Andreopoulos B."/>
            <person name="Lipzen A."/>
            <person name="Chen C."/>
            <person name="Yanf M."/>
            <person name="Daum C."/>
            <person name="Ng V."/>
            <person name="Clum A."/>
            <person name="Steindorff A."/>
            <person name="Ohm R."/>
            <person name="Martin F."/>
            <person name="Silar P."/>
            <person name="Natvig D."/>
            <person name="Lalanne C."/>
            <person name="Gautier V."/>
            <person name="Ament-Velasquez S.L."/>
            <person name="Kruys A."/>
            <person name="Hutchinson M.I."/>
            <person name="Powell A.J."/>
            <person name="Barry K."/>
            <person name="Miller A.N."/>
            <person name="Grigoriev I.V."/>
            <person name="Debuchy R."/>
            <person name="Gladieux P."/>
            <person name="Thoren M.H."/>
            <person name="Johannesson H."/>
        </authorList>
    </citation>
    <scope>NUCLEOTIDE SEQUENCE</scope>
    <source>
        <strain evidence="2">CBS 307.81</strain>
    </source>
</reference>
<name>A0AA39ZL32_9PEZI</name>
<sequence length="440" mass="50060">MGPSGALSSLPKLMASVGSWVESVTSSPPLPLSPPPTSEYGDRYEEDSRLQECIEEEIKQSIERDDDGDVDMTDSEGSTPPNSILRTPESHHHLRGGYPKNRQPSFGQYSPSARLAMIQEDEPLDMYEDGYDTSSDWDTYGTIPQLIGDYEEGVSRLEGSEDWNTDQRKVHKLIFLRGLHPMIPSNWKMCFRTWGINQPHLDDVFTPEDSEKRVVIHAYKSIHAAGKALEHLFYLSQHVTDYEELGLQDKASGLIVKAIKKYIKWSMNDASINPRKDLPIVLVHDYTAQLLNQPLSRDSSMGVGHESFAYDSDEEEDYEYSDHGREVEDTMSRSIEKRLRALGKRWREVLIRGNKFVSKPPTLYQFSVFQHMVMLSSYDPSSRKNPIIILDHFPMNDRGKWLWNALSIAIPVHLARDAMIDLLDVEGVTAELSESDDPDL</sequence>
<comment type="caution">
    <text evidence="2">The sequence shown here is derived from an EMBL/GenBank/DDBJ whole genome shotgun (WGS) entry which is preliminary data.</text>
</comment>
<evidence type="ECO:0000313" key="2">
    <source>
        <dbReference type="EMBL" id="KAK0672708.1"/>
    </source>
</evidence>